<dbReference type="RefSeq" id="WP_311339960.1">
    <property type="nucleotide sequence ID" value="NZ_JAVRHS010000002.1"/>
</dbReference>
<proteinExistence type="predicted"/>
<protein>
    <submittedName>
        <fullName evidence="1">DUF924 family protein</fullName>
    </submittedName>
</protein>
<dbReference type="InterPro" id="IPR010323">
    <property type="entry name" value="DUF924"/>
</dbReference>
<dbReference type="InterPro" id="IPR011990">
    <property type="entry name" value="TPR-like_helical_dom_sf"/>
</dbReference>
<organism evidence="1 2">
    <name type="scientific">Croceicoccus esteveae</name>
    <dbReference type="NCBI Taxonomy" id="3075597"/>
    <lineage>
        <taxon>Bacteria</taxon>
        <taxon>Pseudomonadati</taxon>
        <taxon>Pseudomonadota</taxon>
        <taxon>Alphaproteobacteria</taxon>
        <taxon>Sphingomonadales</taxon>
        <taxon>Erythrobacteraceae</taxon>
        <taxon>Croceicoccus</taxon>
    </lineage>
</organism>
<dbReference type="Proteomes" id="UP001259803">
    <property type="component" value="Unassembled WGS sequence"/>
</dbReference>
<dbReference type="EMBL" id="JAVRHS010000002">
    <property type="protein sequence ID" value="MDT0575397.1"/>
    <property type="molecule type" value="Genomic_DNA"/>
</dbReference>
<sequence length="184" mass="21016">MALASRRWAAELLHVWFHKLDPEQWFSPDAGVDHMLQRRFGQELAMLSQRPAAEFLSAPDTTRAAILLFDQVSRNVHRGSPDAFKTDALALSLAGTALHRRWDLGLSRVERQFLAMPFMHSEQIADQRRSLELFTAMDDPLLLHYARSHYRMIARFGRFPHRNAVLGRISSAAERRAVAAGNAW</sequence>
<gene>
    <name evidence="1" type="ORF">RM533_04275</name>
</gene>
<comment type="caution">
    <text evidence="1">The sequence shown here is derived from an EMBL/GenBank/DDBJ whole genome shotgun (WGS) entry which is preliminary data.</text>
</comment>
<name>A0ABU2ZFM0_9SPHN</name>
<dbReference type="Gene3D" id="1.20.58.320">
    <property type="entry name" value="TPR-like"/>
    <property type="match status" value="1"/>
</dbReference>
<dbReference type="Gene3D" id="1.25.40.10">
    <property type="entry name" value="Tetratricopeptide repeat domain"/>
    <property type="match status" value="1"/>
</dbReference>
<reference evidence="1 2" key="1">
    <citation type="submission" date="2023-09" db="EMBL/GenBank/DDBJ databases">
        <authorList>
            <person name="Rey-Velasco X."/>
        </authorList>
    </citation>
    <scope>NUCLEOTIDE SEQUENCE [LARGE SCALE GENOMIC DNA]</scope>
    <source>
        <strain evidence="1 2">F390</strain>
    </source>
</reference>
<accession>A0ABU2ZFM0</accession>
<dbReference type="Pfam" id="PF06041">
    <property type="entry name" value="DUF924"/>
    <property type="match status" value="1"/>
</dbReference>
<evidence type="ECO:0000313" key="1">
    <source>
        <dbReference type="EMBL" id="MDT0575397.1"/>
    </source>
</evidence>
<evidence type="ECO:0000313" key="2">
    <source>
        <dbReference type="Proteomes" id="UP001259803"/>
    </source>
</evidence>
<dbReference type="SUPFAM" id="SSF48452">
    <property type="entry name" value="TPR-like"/>
    <property type="match status" value="1"/>
</dbReference>
<keyword evidence="2" id="KW-1185">Reference proteome</keyword>